<accession>A0A840BI83</accession>
<dbReference type="Proteomes" id="UP000561045">
    <property type="component" value="Unassembled WGS sequence"/>
</dbReference>
<comment type="caution">
    <text evidence="2">The sequence shown here is derived from an EMBL/GenBank/DDBJ whole genome shotgun (WGS) entry which is preliminary data.</text>
</comment>
<proteinExistence type="predicted"/>
<organism evidence="2 3">
    <name type="scientific">Niveibacterium umoris</name>
    <dbReference type="NCBI Taxonomy" id="1193620"/>
    <lineage>
        <taxon>Bacteria</taxon>
        <taxon>Pseudomonadati</taxon>
        <taxon>Pseudomonadota</taxon>
        <taxon>Betaproteobacteria</taxon>
        <taxon>Rhodocyclales</taxon>
        <taxon>Rhodocyclaceae</taxon>
        <taxon>Niveibacterium</taxon>
    </lineage>
</organism>
<evidence type="ECO:0000256" key="1">
    <source>
        <dbReference type="SAM" id="MobiDB-lite"/>
    </source>
</evidence>
<keyword evidence="3" id="KW-1185">Reference proteome</keyword>
<feature type="region of interest" description="Disordered" evidence="1">
    <location>
        <begin position="15"/>
        <end position="34"/>
    </location>
</feature>
<dbReference type="RefSeq" id="WP_183635160.1">
    <property type="nucleotide sequence ID" value="NZ_BAABLE010000005.1"/>
</dbReference>
<evidence type="ECO:0000313" key="2">
    <source>
        <dbReference type="EMBL" id="MBB4013261.1"/>
    </source>
</evidence>
<sequence>MPIVINDFEVVTAPAPSGAASAAPDTPAADSAPAADPHTIAAVLAWLAARSDRIKDD</sequence>
<name>A0A840BI83_9RHOO</name>
<dbReference type="EMBL" id="JACIET010000002">
    <property type="protein sequence ID" value="MBB4013261.1"/>
    <property type="molecule type" value="Genomic_DNA"/>
</dbReference>
<reference evidence="2 3" key="1">
    <citation type="submission" date="2020-08" db="EMBL/GenBank/DDBJ databases">
        <title>Genomic Encyclopedia of Type Strains, Phase IV (KMG-IV): sequencing the most valuable type-strain genomes for metagenomic binning, comparative biology and taxonomic classification.</title>
        <authorList>
            <person name="Goeker M."/>
        </authorList>
    </citation>
    <scope>NUCLEOTIDE SEQUENCE [LARGE SCALE GENOMIC DNA]</scope>
    <source>
        <strain evidence="2 3">DSM 106739</strain>
    </source>
</reference>
<protein>
    <submittedName>
        <fullName evidence="2">Uncharacterized protein</fullName>
    </submittedName>
</protein>
<gene>
    <name evidence="2" type="ORF">GGR36_002607</name>
</gene>
<dbReference type="AlphaFoldDB" id="A0A840BI83"/>
<evidence type="ECO:0000313" key="3">
    <source>
        <dbReference type="Proteomes" id="UP000561045"/>
    </source>
</evidence>